<dbReference type="CDD" id="cd02440">
    <property type="entry name" value="AdoMet_MTases"/>
    <property type="match status" value="1"/>
</dbReference>
<proteinExistence type="inferred from homology"/>
<dbReference type="SUPFAM" id="SSF53448">
    <property type="entry name" value="Nucleotide-diphospho-sugar transferases"/>
    <property type="match status" value="1"/>
</dbReference>
<dbReference type="Pfam" id="PF08241">
    <property type="entry name" value="Methyltransf_11"/>
    <property type="match status" value="1"/>
</dbReference>
<evidence type="ECO:0000259" key="3">
    <source>
        <dbReference type="Pfam" id="PF08241"/>
    </source>
</evidence>
<dbReference type="GO" id="GO:0005794">
    <property type="term" value="C:Golgi apparatus"/>
    <property type="evidence" value="ECO:0007669"/>
    <property type="project" value="TreeGrafter"/>
</dbReference>
<dbReference type="EMBL" id="CDMY01000411">
    <property type="protein sequence ID" value="CEM11196.1"/>
    <property type="molecule type" value="Genomic_DNA"/>
</dbReference>
<evidence type="ECO:0000259" key="2">
    <source>
        <dbReference type="Pfam" id="PF03407"/>
    </source>
</evidence>
<evidence type="ECO:0008006" key="6">
    <source>
        <dbReference type="Google" id="ProtNLM"/>
    </source>
</evidence>
<dbReference type="OrthoDB" id="540503at2759"/>
<dbReference type="InterPro" id="IPR029044">
    <property type="entry name" value="Nucleotide-diphossugar_trans"/>
</dbReference>
<dbReference type="GO" id="GO:0008757">
    <property type="term" value="F:S-adenosylmethionine-dependent methyltransferase activity"/>
    <property type="evidence" value="ECO:0007669"/>
    <property type="project" value="InterPro"/>
</dbReference>
<dbReference type="InParanoid" id="A0A0G4FD72"/>
<dbReference type="SUPFAM" id="SSF53335">
    <property type="entry name" value="S-adenosyl-L-methionine-dependent methyltransferases"/>
    <property type="match status" value="1"/>
</dbReference>
<protein>
    <recommendedName>
        <fullName evidence="6">Nucleotide-diphospho-sugar transferase domain-containing protein</fullName>
    </recommendedName>
</protein>
<dbReference type="InterPro" id="IPR029063">
    <property type="entry name" value="SAM-dependent_MTases_sf"/>
</dbReference>
<feature type="domain" description="Methyltransferase type 11" evidence="3">
    <location>
        <begin position="314"/>
        <end position="395"/>
    </location>
</feature>
<comment type="similarity">
    <text evidence="1">Belongs to the glycosyltransferase 77 family.</text>
</comment>
<name>A0A0G4FD72_VITBC</name>
<evidence type="ECO:0000256" key="1">
    <source>
        <dbReference type="ARBA" id="ARBA00007033"/>
    </source>
</evidence>
<reference evidence="4 5" key="1">
    <citation type="submission" date="2014-11" db="EMBL/GenBank/DDBJ databases">
        <authorList>
            <person name="Zhu J."/>
            <person name="Qi W."/>
            <person name="Song R."/>
        </authorList>
    </citation>
    <scope>NUCLEOTIDE SEQUENCE [LARGE SCALE GENOMIC DNA]</scope>
</reference>
<dbReference type="InterPro" id="IPR052636">
    <property type="entry name" value="UDP-D-xylose:L-fucose_XylT"/>
</dbReference>
<dbReference type="InterPro" id="IPR005069">
    <property type="entry name" value="Nucl-diP-sugar_transferase"/>
</dbReference>
<organism evidence="4 5">
    <name type="scientific">Vitrella brassicaformis (strain CCMP3155)</name>
    <dbReference type="NCBI Taxonomy" id="1169540"/>
    <lineage>
        <taxon>Eukaryota</taxon>
        <taxon>Sar</taxon>
        <taxon>Alveolata</taxon>
        <taxon>Colpodellida</taxon>
        <taxon>Vitrellaceae</taxon>
        <taxon>Vitrella</taxon>
    </lineage>
</organism>
<evidence type="ECO:0000313" key="4">
    <source>
        <dbReference type="EMBL" id="CEM11196.1"/>
    </source>
</evidence>
<dbReference type="Gene3D" id="3.40.50.150">
    <property type="entry name" value="Vaccinia Virus protein VP39"/>
    <property type="match status" value="1"/>
</dbReference>
<dbReference type="GO" id="GO:0016757">
    <property type="term" value="F:glycosyltransferase activity"/>
    <property type="evidence" value="ECO:0007669"/>
    <property type="project" value="TreeGrafter"/>
</dbReference>
<evidence type="ECO:0000313" key="5">
    <source>
        <dbReference type="Proteomes" id="UP000041254"/>
    </source>
</evidence>
<sequence>MSHALAELDEMYDQLGLASHILNTTWPIVRMLALLKEGLPDIDSNDCPLFHKSSALRTFYSSLIALVSTWQEQMSGGQPPAALLREHANEVARLGREVTKDAPRYFDKCPLALISAAMVQNVDRKITLVDALRDIIRQIPLRTLLSTKWPVLDLLDILHTDHTQRNMSVLHDLDGAADECLHIWRADKRYTSPQETPSFDAQRLLRPSVANDSCFIMDSISQRESIGREAARKTTEMCQSALSSHLNASVNGSAQDEYVATQEEGADVRSSILGGQHASGQLSVDMLEWIRYMHVRLFDRYWSAGYLTRDSHALSIGASTGEEVRALYQAGVRHAIGVDLVERPPLVVRGDMHNLPFEDHTFDFVFANVFDRTHCPFSFAAEIERVLRPNGYAAFLLPSGFDRIGSSSAVKLPTNRTEALAAFLRLFQCSHPADIHDVIPVMQPDCPPEGLFGPLWGVVMSKGKQGGNDCWMWCRHADALDSCSTRVRHLEGREIAGDRNGTTMPAATGWLSSDLLASVADSDGTIVMTTVNRGMVDFAINWAKSLHRQGVNSFLVICLDDRCFDLLSTSFPENVVRAPKEVRVSVAATRFNTESFGALVMTRPFFVREIVQRGYTVLYNDVDMVWLRNALDFMPSRRFDVALQIDANCFCSCLMLFRPTEGALSLLDQWGQLMHKETRRNITYNQSYLNEAVKHLRNSMSIASLSRKLFPSGRVFLKMRSAPPSDFLTRQEREDVVMVHVNWVQGAAMKKRALMKHRLWDVDVVSLLHGHSTCQNQSKLVSCSETRPT</sequence>
<accession>A0A0G4FD72</accession>
<dbReference type="PANTHER" id="PTHR47032:SF1">
    <property type="entry name" value="UDP-D-XYLOSE:L-FUCOSE ALPHA-1,3-D-XYLOSYLTRANSFERASE-RELATED"/>
    <property type="match status" value="1"/>
</dbReference>
<dbReference type="AlphaFoldDB" id="A0A0G4FD72"/>
<gene>
    <name evidence="4" type="ORF">Vbra_4388</name>
</gene>
<dbReference type="InterPro" id="IPR013216">
    <property type="entry name" value="Methyltransf_11"/>
</dbReference>
<dbReference type="VEuPathDB" id="CryptoDB:Vbra_4388"/>
<keyword evidence="5" id="KW-1185">Reference proteome</keyword>
<dbReference type="PANTHER" id="PTHR47032">
    <property type="entry name" value="UDP-D-XYLOSE:L-FUCOSE ALPHA-1,3-D-XYLOSYLTRANSFERASE-RELATED"/>
    <property type="match status" value="1"/>
</dbReference>
<feature type="domain" description="Nucleotide-diphospho-sugar transferase" evidence="2">
    <location>
        <begin position="551"/>
        <end position="751"/>
    </location>
</feature>
<dbReference type="Pfam" id="PF03407">
    <property type="entry name" value="Nucleotid_trans"/>
    <property type="match status" value="1"/>
</dbReference>
<dbReference type="Proteomes" id="UP000041254">
    <property type="component" value="Unassembled WGS sequence"/>
</dbReference>